<dbReference type="InterPro" id="IPR032675">
    <property type="entry name" value="LRR_dom_sf"/>
</dbReference>
<accession>A0A4R0REI1</accession>
<organism evidence="2 3">
    <name type="scientific">Steccherinum ochraceum</name>
    <dbReference type="NCBI Taxonomy" id="92696"/>
    <lineage>
        <taxon>Eukaryota</taxon>
        <taxon>Fungi</taxon>
        <taxon>Dikarya</taxon>
        <taxon>Basidiomycota</taxon>
        <taxon>Agaricomycotina</taxon>
        <taxon>Agaricomycetes</taxon>
        <taxon>Polyporales</taxon>
        <taxon>Steccherinaceae</taxon>
        <taxon>Steccherinum</taxon>
    </lineage>
</organism>
<feature type="domain" description="F-box" evidence="1">
    <location>
        <begin position="8"/>
        <end position="53"/>
    </location>
</feature>
<keyword evidence="3" id="KW-1185">Reference proteome</keyword>
<evidence type="ECO:0000313" key="3">
    <source>
        <dbReference type="Proteomes" id="UP000292702"/>
    </source>
</evidence>
<protein>
    <recommendedName>
        <fullName evidence="1">F-box domain-containing protein</fullName>
    </recommendedName>
</protein>
<evidence type="ECO:0000313" key="2">
    <source>
        <dbReference type="EMBL" id="TCD60844.1"/>
    </source>
</evidence>
<dbReference type="InterPro" id="IPR001810">
    <property type="entry name" value="F-box_dom"/>
</dbReference>
<dbReference type="OrthoDB" id="2921803at2759"/>
<sequence length="438" mass="49462">MTTLTVSSFNAAPAPREIIYQVIGELDKESLAACTLVSRHWHNPAHHSLFRRIVVVDSSTHADKAYGLAAFDDLIHTSRGFADVAQHVFELCIKGTGVQYVNHDPKDKEYCSISVAQLDRILTRLPVLDTLRLVCVNLHPSITCPLSAPKSLEKLHLDIVKFERTEWERTGASAGPPTSAFTQLLKRFGRVKTLHMGPWQLFLGNLRPESENLAADLPEELLIENIIAQADPDNVCSLGNVLLPLAHSRNIHALQVLDIHDDTDFINRVLSQIGHHLPHLRLHMDWEEYDWELEDPFGLSACTALHTLHIDIWTPSETAWDRDLENPCLRKIILHLHPSVKQLTIRLKRLQYFSDKMTWSTQYIDGLDWESIDSALIGRPSLEQLGFELFCDKYTGEAPTFEDEIKAIQDKLPKLVRKGIVDVTAKVVAPESFVASSH</sequence>
<dbReference type="AlphaFoldDB" id="A0A4R0REI1"/>
<gene>
    <name evidence="2" type="ORF">EIP91_009408</name>
</gene>
<dbReference type="PROSITE" id="PS50181">
    <property type="entry name" value="FBOX"/>
    <property type="match status" value="1"/>
</dbReference>
<dbReference type="EMBL" id="RWJN01000536">
    <property type="protein sequence ID" value="TCD60844.1"/>
    <property type="molecule type" value="Genomic_DNA"/>
</dbReference>
<reference evidence="2 3" key="1">
    <citation type="submission" date="2018-11" db="EMBL/GenBank/DDBJ databases">
        <title>Genome assembly of Steccherinum ochraceum LE-BIN_3174, the white-rot fungus of the Steccherinaceae family (The Residual Polyporoid clade, Polyporales, Basidiomycota).</title>
        <authorList>
            <person name="Fedorova T.V."/>
            <person name="Glazunova O.A."/>
            <person name="Landesman E.O."/>
            <person name="Moiseenko K.V."/>
            <person name="Psurtseva N.V."/>
            <person name="Savinova O.S."/>
            <person name="Shakhova N.V."/>
            <person name="Tyazhelova T.V."/>
            <person name="Vasina D.V."/>
        </authorList>
    </citation>
    <scope>NUCLEOTIDE SEQUENCE [LARGE SCALE GENOMIC DNA]</scope>
    <source>
        <strain evidence="2 3">LE-BIN_3174</strain>
    </source>
</reference>
<dbReference type="Gene3D" id="3.80.10.10">
    <property type="entry name" value="Ribonuclease Inhibitor"/>
    <property type="match status" value="1"/>
</dbReference>
<comment type="caution">
    <text evidence="2">The sequence shown here is derived from an EMBL/GenBank/DDBJ whole genome shotgun (WGS) entry which is preliminary data.</text>
</comment>
<dbReference type="SUPFAM" id="SSF52047">
    <property type="entry name" value="RNI-like"/>
    <property type="match status" value="1"/>
</dbReference>
<dbReference type="InterPro" id="IPR036047">
    <property type="entry name" value="F-box-like_dom_sf"/>
</dbReference>
<dbReference type="Proteomes" id="UP000292702">
    <property type="component" value="Unassembled WGS sequence"/>
</dbReference>
<name>A0A4R0REI1_9APHY</name>
<proteinExistence type="predicted"/>
<dbReference type="SUPFAM" id="SSF81383">
    <property type="entry name" value="F-box domain"/>
    <property type="match status" value="1"/>
</dbReference>
<evidence type="ECO:0000259" key="1">
    <source>
        <dbReference type="PROSITE" id="PS50181"/>
    </source>
</evidence>
<dbReference type="Pfam" id="PF12937">
    <property type="entry name" value="F-box-like"/>
    <property type="match status" value="1"/>
</dbReference>